<dbReference type="STRING" id="658196.A0A397SD99"/>
<feature type="coiled-coil region" evidence="1">
    <location>
        <begin position="101"/>
        <end position="128"/>
    </location>
</feature>
<keyword evidence="3" id="KW-0378">Hydrolase</keyword>
<evidence type="ECO:0000313" key="3">
    <source>
        <dbReference type="EMBL" id="RIA84253.1"/>
    </source>
</evidence>
<dbReference type="GO" id="GO:0016301">
    <property type="term" value="F:kinase activity"/>
    <property type="evidence" value="ECO:0007669"/>
    <property type="project" value="InterPro"/>
</dbReference>
<dbReference type="Pfam" id="PF00485">
    <property type="entry name" value="PRK"/>
    <property type="match status" value="1"/>
</dbReference>
<sequence length="261" mass="30233">MLNRKVVTIGISGASCSGKTTLARWLVKILPNTKIFYQDDFFKPEKEIPIDPVTNLENWDCPEAIDFNSFVKVLHQLRTTGTLPSTFNSKESKNERKDIETIELNSLAKELSEKVENLLKENHGKEKDDDDDEWNFLLVDGFLLYVNQDIMNELDIKLFVNARYDTLKHRRETRSGYVTLEGYWVDPPNYFDKIVWPSYVKANKHILDKIEKGEERLKNLTRKIDDLIILESDHISTLSKNVETAVMTVLDHIGSKKKSLD</sequence>
<dbReference type="OrthoDB" id="10041966at2759"/>
<protein>
    <submittedName>
        <fullName evidence="3">P-loop containing nucleoside triphosphate hydrolase protein</fullName>
    </submittedName>
</protein>
<dbReference type="EMBL" id="QKYT01000506">
    <property type="protein sequence ID" value="RIA84253.1"/>
    <property type="molecule type" value="Genomic_DNA"/>
</dbReference>
<feature type="domain" description="Phosphoribulokinase/uridine kinase" evidence="2">
    <location>
        <begin position="9"/>
        <end position="165"/>
    </location>
</feature>
<dbReference type="PANTHER" id="PTHR10285">
    <property type="entry name" value="URIDINE KINASE"/>
    <property type="match status" value="1"/>
</dbReference>
<evidence type="ECO:0000313" key="4">
    <source>
        <dbReference type="Proteomes" id="UP000265703"/>
    </source>
</evidence>
<dbReference type="Gene3D" id="3.40.50.300">
    <property type="entry name" value="P-loop containing nucleotide triphosphate hydrolases"/>
    <property type="match status" value="1"/>
</dbReference>
<dbReference type="GO" id="GO:0016787">
    <property type="term" value="F:hydrolase activity"/>
    <property type="evidence" value="ECO:0007669"/>
    <property type="project" value="UniProtKB-KW"/>
</dbReference>
<feature type="coiled-coil region" evidence="1">
    <location>
        <begin position="203"/>
        <end position="230"/>
    </location>
</feature>
<organism evidence="3 4">
    <name type="scientific">Glomus cerebriforme</name>
    <dbReference type="NCBI Taxonomy" id="658196"/>
    <lineage>
        <taxon>Eukaryota</taxon>
        <taxon>Fungi</taxon>
        <taxon>Fungi incertae sedis</taxon>
        <taxon>Mucoromycota</taxon>
        <taxon>Glomeromycotina</taxon>
        <taxon>Glomeromycetes</taxon>
        <taxon>Glomerales</taxon>
        <taxon>Glomeraceae</taxon>
        <taxon>Glomus</taxon>
    </lineage>
</organism>
<evidence type="ECO:0000256" key="1">
    <source>
        <dbReference type="SAM" id="Coils"/>
    </source>
</evidence>
<dbReference type="Proteomes" id="UP000265703">
    <property type="component" value="Unassembled WGS sequence"/>
</dbReference>
<dbReference type="InterPro" id="IPR027417">
    <property type="entry name" value="P-loop_NTPase"/>
</dbReference>
<accession>A0A397SD99</accession>
<keyword evidence="1" id="KW-0175">Coiled coil</keyword>
<evidence type="ECO:0000259" key="2">
    <source>
        <dbReference type="Pfam" id="PF00485"/>
    </source>
</evidence>
<dbReference type="AlphaFoldDB" id="A0A397SD99"/>
<gene>
    <name evidence="3" type="ORF">C1645_880039</name>
</gene>
<dbReference type="CDD" id="cd02024">
    <property type="entry name" value="NRK1"/>
    <property type="match status" value="1"/>
</dbReference>
<reference evidence="3 4" key="1">
    <citation type="submission" date="2018-06" db="EMBL/GenBank/DDBJ databases">
        <title>Comparative genomics reveals the genomic features of Rhizophagus irregularis, R. cerebriforme, R. diaphanum and Gigaspora rosea, and their symbiotic lifestyle signature.</title>
        <authorList>
            <person name="Morin E."/>
            <person name="San Clemente H."/>
            <person name="Chen E.C.H."/>
            <person name="De La Providencia I."/>
            <person name="Hainaut M."/>
            <person name="Kuo A."/>
            <person name="Kohler A."/>
            <person name="Murat C."/>
            <person name="Tang N."/>
            <person name="Roy S."/>
            <person name="Loubradou J."/>
            <person name="Henrissat B."/>
            <person name="Grigoriev I.V."/>
            <person name="Corradi N."/>
            <person name="Roux C."/>
            <person name="Martin F.M."/>
        </authorList>
    </citation>
    <scope>NUCLEOTIDE SEQUENCE [LARGE SCALE GENOMIC DNA]</scope>
    <source>
        <strain evidence="3 4">DAOM 227022</strain>
    </source>
</reference>
<comment type="caution">
    <text evidence="3">The sequence shown here is derived from an EMBL/GenBank/DDBJ whole genome shotgun (WGS) entry which is preliminary data.</text>
</comment>
<proteinExistence type="predicted"/>
<dbReference type="SUPFAM" id="SSF52540">
    <property type="entry name" value="P-loop containing nucleoside triphosphate hydrolases"/>
    <property type="match status" value="1"/>
</dbReference>
<keyword evidence="4" id="KW-1185">Reference proteome</keyword>
<dbReference type="GO" id="GO:0005524">
    <property type="term" value="F:ATP binding"/>
    <property type="evidence" value="ECO:0007669"/>
    <property type="project" value="InterPro"/>
</dbReference>
<dbReference type="PROSITE" id="PS51257">
    <property type="entry name" value="PROKAR_LIPOPROTEIN"/>
    <property type="match status" value="1"/>
</dbReference>
<dbReference type="InterPro" id="IPR006083">
    <property type="entry name" value="PRK/URK"/>
</dbReference>
<name>A0A397SD99_9GLOM</name>